<dbReference type="KEGG" id="aay:WYH_02721"/>
<gene>
    <name evidence="2" type="ORF">WYH_02721</name>
</gene>
<dbReference type="RefSeq" id="WP_046904224.1">
    <property type="nucleotide sequence ID" value="NZ_CP011452.2"/>
</dbReference>
<dbReference type="OrthoDB" id="9811330at2"/>
<reference evidence="2" key="1">
    <citation type="submission" date="2015-05" db="EMBL/GenBank/DDBJ databases">
        <title>The complete genome of Altererythrobacter atlanticus strain 26DY36.</title>
        <authorList>
            <person name="Wu Y.-H."/>
            <person name="Cheng H."/>
            <person name="Wu X.-W."/>
        </authorList>
    </citation>
    <scope>NUCLEOTIDE SEQUENCE [LARGE SCALE GENOMIC DNA]</scope>
    <source>
        <strain evidence="2">26DY36</strain>
    </source>
</reference>
<name>A0A0F7KX32_9SPHN</name>
<sequence length="85" mass="9766">MISTGFEVTPPQADTITDYDERNFVTYLRLLDAVAEGADWREVAAIIFHIDAHAEPERAKTVYETHLARARWMARAGYRQLATQR</sequence>
<evidence type="ECO:0000259" key="1">
    <source>
        <dbReference type="Pfam" id="PF10074"/>
    </source>
</evidence>
<dbReference type="Proteomes" id="UP000034392">
    <property type="component" value="Chromosome"/>
</dbReference>
<proteinExistence type="predicted"/>
<evidence type="ECO:0000313" key="2">
    <source>
        <dbReference type="EMBL" id="AKH43751.1"/>
    </source>
</evidence>
<accession>A0A0F7KX32</accession>
<dbReference type="EMBL" id="CP011452">
    <property type="protein sequence ID" value="AKH43751.1"/>
    <property type="molecule type" value="Genomic_DNA"/>
</dbReference>
<dbReference type="PATRIC" id="fig|1267766.3.peg.2757"/>
<keyword evidence="3" id="KW-1185">Reference proteome</keyword>
<feature type="domain" description="T6SS Transcription factor RovC-like DNA binding" evidence="1">
    <location>
        <begin position="10"/>
        <end position="82"/>
    </location>
</feature>
<dbReference type="Pfam" id="PF10074">
    <property type="entry name" value="RovC_DNA-bd"/>
    <property type="match status" value="1"/>
</dbReference>
<organism evidence="2 3">
    <name type="scientific">Croceibacterium atlanticum</name>
    <dbReference type="NCBI Taxonomy" id="1267766"/>
    <lineage>
        <taxon>Bacteria</taxon>
        <taxon>Pseudomonadati</taxon>
        <taxon>Pseudomonadota</taxon>
        <taxon>Alphaproteobacteria</taxon>
        <taxon>Sphingomonadales</taxon>
        <taxon>Erythrobacteraceae</taxon>
        <taxon>Croceibacterium</taxon>
    </lineage>
</organism>
<dbReference type="STRING" id="1267766.WYH_02721"/>
<dbReference type="InterPro" id="IPR018754">
    <property type="entry name" value="RovC-like_DNA-bd"/>
</dbReference>
<protein>
    <recommendedName>
        <fullName evidence="1">T6SS Transcription factor RovC-like DNA binding domain-containing protein</fullName>
    </recommendedName>
</protein>
<evidence type="ECO:0000313" key="3">
    <source>
        <dbReference type="Proteomes" id="UP000034392"/>
    </source>
</evidence>
<dbReference type="AlphaFoldDB" id="A0A0F7KX32"/>